<comment type="caution">
    <text evidence="3">The sequence shown here is derived from an EMBL/GenBank/DDBJ whole genome shotgun (WGS) entry which is preliminary data.</text>
</comment>
<dbReference type="Proteomes" id="UP001500363">
    <property type="component" value="Unassembled WGS sequence"/>
</dbReference>
<dbReference type="EMBL" id="BAAANC010000001">
    <property type="protein sequence ID" value="GAA1520504.1"/>
    <property type="molecule type" value="Genomic_DNA"/>
</dbReference>
<keyword evidence="4" id="KW-1185">Reference proteome</keyword>
<evidence type="ECO:0000256" key="2">
    <source>
        <dbReference type="ARBA" id="ARBA00022525"/>
    </source>
</evidence>
<reference evidence="4" key="1">
    <citation type="journal article" date="2019" name="Int. J. Syst. Evol. Microbiol.">
        <title>The Global Catalogue of Microorganisms (GCM) 10K type strain sequencing project: providing services to taxonomists for standard genome sequencing and annotation.</title>
        <authorList>
            <consortium name="The Broad Institute Genomics Platform"/>
            <consortium name="The Broad Institute Genome Sequencing Center for Infectious Disease"/>
            <person name="Wu L."/>
            <person name="Ma J."/>
        </authorList>
    </citation>
    <scope>NUCLEOTIDE SEQUENCE [LARGE SCALE GENOMIC DNA]</scope>
    <source>
        <strain evidence="4">JCM 14303</strain>
    </source>
</reference>
<dbReference type="RefSeq" id="WP_344172580.1">
    <property type="nucleotide sequence ID" value="NZ_BAAANC010000001.1"/>
</dbReference>
<evidence type="ECO:0000313" key="4">
    <source>
        <dbReference type="Proteomes" id="UP001500363"/>
    </source>
</evidence>
<dbReference type="Gene3D" id="2.120.10.30">
    <property type="entry name" value="TolB, C-terminal domain"/>
    <property type="match status" value="1"/>
</dbReference>
<gene>
    <name evidence="3" type="ORF">GCM10009741_21490</name>
</gene>
<name>A0ABP4LBL3_9ACTN</name>
<dbReference type="SUPFAM" id="SSF63829">
    <property type="entry name" value="Calcium-dependent phosphotriesterase"/>
    <property type="match status" value="1"/>
</dbReference>
<dbReference type="InterPro" id="IPR011042">
    <property type="entry name" value="6-blade_b-propeller_TolB-like"/>
</dbReference>
<evidence type="ECO:0000313" key="3">
    <source>
        <dbReference type="EMBL" id="GAA1520504.1"/>
    </source>
</evidence>
<keyword evidence="2" id="KW-0964">Secreted</keyword>
<sequence>MSSNAGNPRNLKASEPVGELELVHSFDGAMPTGVTVSRGGRVFVNFPEWGDHPAATVVELRAGEERPYPDSGWNSAKDVDDANAFVSVQSVVVDPADRLWVLDTGSPMFQPTRYGGPKLVCVDLTTDEVVSTIVMPRDVALETTYLNDVRFDLTRGTAGAAYITDSSESGPNGIVVVDLGTGEAWRRLHDHPSTKAVALSNCRPIVEGRPFLKQPGNGPSEPVAMGSDGIAVSADGQRLWYCPLASRHWYSVSTEALFDRSVSDDDVAATVVDEGDKGGVGDGLESDDKGRFYITAGEHNAVLRRLPDGTFETLLYDVRLLWPDTLAVAEGYLYVTANQLHRQADYQGGKDLREPPYALFRTPIDAGPVRLMR</sequence>
<dbReference type="InterPro" id="IPR017996">
    <property type="entry name" value="MRJP/yellow-related"/>
</dbReference>
<dbReference type="PANTHER" id="PTHR10009">
    <property type="entry name" value="PROTEIN YELLOW-RELATED"/>
    <property type="match status" value="1"/>
</dbReference>
<proteinExistence type="predicted"/>
<accession>A0ABP4LBL3</accession>
<comment type="subcellular location">
    <subcellularLocation>
        <location evidence="1">Secreted</location>
    </subcellularLocation>
</comment>
<organism evidence="3 4">
    <name type="scientific">Kribbella lupini</name>
    <dbReference type="NCBI Taxonomy" id="291602"/>
    <lineage>
        <taxon>Bacteria</taxon>
        <taxon>Bacillati</taxon>
        <taxon>Actinomycetota</taxon>
        <taxon>Actinomycetes</taxon>
        <taxon>Propionibacteriales</taxon>
        <taxon>Kribbellaceae</taxon>
        <taxon>Kribbella</taxon>
    </lineage>
</organism>
<dbReference type="PANTHER" id="PTHR10009:SF18">
    <property type="entry name" value="PROTEIN YELLOW-LIKE PROTEIN"/>
    <property type="match status" value="1"/>
</dbReference>
<evidence type="ECO:0000256" key="1">
    <source>
        <dbReference type="ARBA" id="ARBA00004613"/>
    </source>
</evidence>
<dbReference type="Pfam" id="PF03022">
    <property type="entry name" value="MRJP"/>
    <property type="match status" value="1"/>
</dbReference>
<protein>
    <submittedName>
        <fullName evidence="3">L-dopachrome tautomerase-related protein</fullName>
    </submittedName>
</protein>